<evidence type="ECO:0000313" key="1">
    <source>
        <dbReference type="EMBL" id="KAI9456738.1"/>
    </source>
</evidence>
<evidence type="ECO:0000313" key="2">
    <source>
        <dbReference type="Proteomes" id="UP001207468"/>
    </source>
</evidence>
<dbReference type="EMBL" id="JAGFNK010000232">
    <property type="protein sequence ID" value="KAI9456738.1"/>
    <property type="molecule type" value="Genomic_DNA"/>
</dbReference>
<proteinExistence type="predicted"/>
<name>A0ACC0U0Q5_9AGAM</name>
<accession>A0ACC0U0Q5</accession>
<comment type="caution">
    <text evidence="1">The sequence shown here is derived from an EMBL/GenBank/DDBJ whole genome shotgun (WGS) entry which is preliminary data.</text>
</comment>
<reference evidence="1" key="1">
    <citation type="submission" date="2021-03" db="EMBL/GenBank/DDBJ databases">
        <title>Evolutionary priming and transition to the ectomycorrhizal habit in an iconic lineage of mushroom-forming fungi: is preadaptation a requirement?</title>
        <authorList>
            <consortium name="DOE Joint Genome Institute"/>
            <person name="Looney B.P."/>
            <person name="Miyauchi S."/>
            <person name="Morin E."/>
            <person name="Drula E."/>
            <person name="Courty P.E."/>
            <person name="Chicoki N."/>
            <person name="Fauchery L."/>
            <person name="Kohler A."/>
            <person name="Kuo A."/>
            <person name="LaButti K."/>
            <person name="Pangilinan J."/>
            <person name="Lipzen A."/>
            <person name="Riley R."/>
            <person name="Andreopoulos W."/>
            <person name="He G."/>
            <person name="Johnson J."/>
            <person name="Barry K.W."/>
            <person name="Grigoriev I.V."/>
            <person name="Nagy L."/>
            <person name="Hibbett D."/>
            <person name="Henrissat B."/>
            <person name="Matheny P.B."/>
            <person name="Labbe J."/>
            <person name="Martin A.F."/>
        </authorList>
    </citation>
    <scope>NUCLEOTIDE SEQUENCE</scope>
    <source>
        <strain evidence="1">BPL698</strain>
    </source>
</reference>
<gene>
    <name evidence="1" type="ORF">F5148DRAFT_1223754</name>
</gene>
<protein>
    <submittedName>
        <fullName evidence="1">DUF221-domain-containing protein</fullName>
    </submittedName>
</protein>
<keyword evidence="2" id="KW-1185">Reference proteome</keyword>
<organism evidence="1 2">
    <name type="scientific">Russula earlei</name>
    <dbReference type="NCBI Taxonomy" id="71964"/>
    <lineage>
        <taxon>Eukaryota</taxon>
        <taxon>Fungi</taxon>
        <taxon>Dikarya</taxon>
        <taxon>Basidiomycota</taxon>
        <taxon>Agaricomycotina</taxon>
        <taxon>Agaricomycetes</taxon>
        <taxon>Russulales</taxon>
        <taxon>Russulaceae</taxon>
        <taxon>Russula</taxon>
    </lineage>
</organism>
<dbReference type="Proteomes" id="UP001207468">
    <property type="component" value="Unassembled WGS sequence"/>
</dbReference>
<sequence length="1006" mass="113136">MESVHPFFSASHDEPGGPPPGSPPTFKYSGPWLSTQIMISLSIGMTSFLIFSYARIRWPLLFAPRTKLKGFSPHEAHAHNAFFGWILPTLRISEYSVLQIVGLDAAVLLNFFKMSFYLFSLCSALAVAILMPVNLKNNIGIGDEDNDDWNKLYSQDKFPHKKPDWFDLVSDANSYLSLHLVFTYLFTCIAMRLIFLNYKRFIKTRQLFSLQLVHSIPARTVMVTGLPSHLRSERALAEHFENMKLSVESVSICRELSSLESLIEARTRALLKLEDAWVRYVGNPSTVETYDPSDHALIGDGDPVSTEAQVPNRFVVPHHPRPTLRPGWFSGRVDAIEFLEKQFLEADEAVKRRRRTGRFKPMDVGFVTFEKMSSAQIAAQTVNTSTPFELETCLAPEPRDIVWRNVGPATSALRLRDGIVLASLALLFFFWVIPITGLASLLSYKEIKKVMPWLGRLIDSNEKIRAIVQNSLPSVAMIILNAFLPFVLEALTYMQGFRARSLVEYSLMKKYFLFLLVNVVFIFLLASTYWQLVRDLANSPAKIPEKLAQALQMGQARHFFLSYVILQGLGIVPLQLLNLGIIIPRCFFRLLITRTPRDFAELNAPPVINYGTVYPQAILIFVITLLYSIAQPLILIFGAVYFGVAYLVYKYKLLFVFYKPYESQGQAWPITFTRLIWGVIIFLVFMSGNFVLKGYFVLSSLVAPLVLFTITWSMYMSKSFDGLSKYVNLSAIFEVQRGEETEDVSRLRAGHPVTWSQSNLNRRRYAQNDDILYVAPEDDHTDYSQPPMANWYNGVLNTGKKRYGHPALTGLLPQPWLPLKRGETLVNSHNTNRTGRKSDQTVVLSLRKRYSVVRSGGRTSTTRNTAPSRGVPIQDSVRGSVATSGELSGDMTNNPWQEATAGPSDHSQIPHTISHRLSYDFGSGVIVLPDDEIWLEDVDSDSDNNDDGSGDIAGGQALPELAVTDNDQGVSGPDGQSTSGSSRMRYGTYFHHPERRQSVPGAFPSS</sequence>